<proteinExistence type="predicted"/>
<evidence type="ECO:0000313" key="1">
    <source>
        <dbReference type="EMBL" id="KAK9031171.1"/>
    </source>
</evidence>
<sequence>MMAAVLDNTLDYKDSGRDRGMPWWANFRSFEGDNRSEEFYTLPFDLNRFFPRHRSPSTQQQLVSCNLSLLQALSNNVCKSDFARTLNQCSNAVKVTPKSKE</sequence>
<reference evidence="1 2" key="1">
    <citation type="journal article" date="2024" name="G3 (Bethesda)">
        <title>Genome assembly of Hibiscus sabdariffa L. provides insights into metabolisms of medicinal natural products.</title>
        <authorList>
            <person name="Kim T."/>
        </authorList>
    </citation>
    <scope>NUCLEOTIDE SEQUENCE [LARGE SCALE GENOMIC DNA]</scope>
    <source>
        <strain evidence="1">TK-2024</strain>
        <tissue evidence="1">Old leaves</tissue>
    </source>
</reference>
<name>A0ABR2T103_9ROSI</name>
<protein>
    <submittedName>
        <fullName evidence="1">Uncharacterized protein</fullName>
    </submittedName>
</protein>
<evidence type="ECO:0000313" key="2">
    <source>
        <dbReference type="Proteomes" id="UP001396334"/>
    </source>
</evidence>
<keyword evidence="2" id="KW-1185">Reference proteome</keyword>
<gene>
    <name evidence="1" type="ORF">V6N11_032558</name>
</gene>
<dbReference type="EMBL" id="JBBPBN010000010">
    <property type="protein sequence ID" value="KAK9031171.1"/>
    <property type="molecule type" value="Genomic_DNA"/>
</dbReference>
<dbReference type="Proteomes" id="UP001396334">
    <property type="component" value="Unassembled WGS sequence"/>
</dbReference>
<organism evidence="1 2">
    <name type="scientific">Hibiscus sabdariffa</name>
    <name type="common">roselle</name>
    <dbReference type="NCBI Taxonomy" id="183260"/>
    <lineage>
        <taxon>Eukaryota</taxon>
        <taxon>Viridiplantae</taxon>
        <taxon>Streptophyta</taxon>
        <taxon>Embryophyta</taxon>
        <taxon>Tracheophyta</taxon>
        <taxon>Spermatophyta</taxon>
        <taxon>Magnoliopsida</taxon>
        <taxon>eudicotyledons</taxon>
        <taxon>Gunneridae</taxon>
        <taxon>Pentapetalae</taxon>
        <taxon>rosids</taxon>
        <taxon>malvids</taxon>
        <taxon>Malvales</taxon>
        <taxon>Malvaceae</taxon>
        <taxon>Malvoideae</taxon>
        <taxon>Hibiscus</taxon>
    </lineage>
</organism>
<comment type="caution">
    <text evidence="1">The sequence shown here is derived from an EMBL/GenBank/DDBJ whole genome shotgun (WGS) entry which is preliminary data.</text>
</comment>
<accession>A0ABR2T103</accession>